<dbReference type="InterPro" id="IPR015943">
    <property type="entry name" value="WD40/YVTN_repeat-like_dom_sf"/>
</dbReference>
<dbReference type="InterPro" id="IPR008271">
    <property type="entry name" value="Ser/Thr_kinase_AS"/>
</dbReference>
<evidence type="ECO:0000256" key="2">
    <source>
        <dbReference type="ARBA" id="ARBA00022527"/>
    </source>
</evidence>
<dbReference type="PANTHER" id="PTHR17583:SF0">
    <property type="entry name" value="PHOSPHOINOSITIDE 3-KINASE REGULATORY SUBUNIT 4"/>
    <property type="match status" value="1"/>
</dbReference>
<dbReference type="RefSeq" id="XP_025600892.1">
    <property type="nucleotide sequence ID" value="XM_025740799.1"/>
</dbReference>
<name>A0A316ZJY8_9BASI</name>
<keyword evidence="4" id="KW-0808">Transferase</keyword>
<evidence type="ECO:0000259" key="11">
    <source>
        <dbReference type="PROSITE" id="PS50011"/>
    </source>
</evidence>
<keyword evidence="7" id="KW-0418">Kinase</keyword>
<keyword evidence="13" id="KW-1185">Reference proteome</keyword>
<proteinExistence type="predicted"/>
<evidence type="ECO:0000256" key="6">
    <source>
        <dbReference type="ARBA" id="ARBA00022741"/>
    </source>
</evidence>
<feature type="domain" description="Protein kinase" evidence="11">
    <location>
        <begin position="29"/>
        <end position="343"/>
    </location>
</feature>
<dbReference type="SMART" id="SM00220">
    <property type="entry name" value="S_TKc"/>
    <property type="match status" value="1"/>
</dbReference>
<dbReference type="GO" id="GO:0006623">
    <property type="term" value="P:protein targeting to vacuole"/>
    <property type="evidence" value="ECO:0007669"/>
    <property type="project" value="TreeGrafter"/>
</dbReference>
<dbReference type="InterPro" id="IPR055231">
    <property type="entry name" value="2AA_helical"/>
</dbReference>
<dbReference type="Gene3D" id="2.130.10.10">
    <property type="entry name" value="YVTN repeat-like/Quinoprotein amine dehydrogenase"/>
    <property type="match status" value="2"/>
</dbReference>
<dbReference type="PROSITE" id="PS50011">
    <property type="entry name" value="PROTEIN_KINASE_DOM"/>
    <property type="match status" value="1"/>
</dbReference>
<feature type="region of interest" description="Disordered" evidence="10">
    <location>
        <begin position="1151"/>
        <end position="1189"/>
    </location>
</feature>
<dbReference type="PANTHER" id="PTHR17583">
    <property type="entry name" value="PHOSPHOINOSITIDE 3-KINASE REGULATORY SUBUNIT 4"/>
    <property type="match status" value="1"/>
</dbReference>
<feature type="region of interest" description="Disordered" evidence="10">
    <location>
        <begin position="1217"/>
        <end position="1247"/>
    </location>
</feature>
<evidence type="ECO:0000256" key="7">
    <source>
        <dbReference type="ARBA" id="ARBA00022777"/>
    </source>
</evidence>
<sequence>MGNAASSATGSRLPVTGLGNLIGEVDAELQYEKSMGSSRFLRAVRARHRHGLVVIKAYIKPDSAVSLRALVRRLRVEREALADVPNVLTYQKVVETATAGYLIRQWIASNLYDRISTRPFLTAIEKKWISYQLLHAMRDARQRKVPHGDLKSENVLVTSSLSVYITDFAASFKPAYLPLNDPSDFNYFFGTSGRRTCYVAPERFYSDQSEIPGAEAAAAAVADPAAPSLLTRGQHAAEELGLGARRMGHVTEAMDVFSLGCVLAELWRDGAPIFTLTQLFKYREGQFDVEPALAEIADADMRALVRSMISLAPEQRDTFDGYLSRARGAAFPESFYSFLHQYLVDLQRISTERSAAVAAACAAAASMPGATPNSATSAVAGSEAGTVGRSGSTSASHVLRAEADERIERMFEEWAAITRFLEPSKPARDGLPPLSRPKRATEPTASPQPAPLDAAFADLPTESSSVAGDKQAAERVLPMQLAIPGLTRQTLRRAEPPPDEDGPALLILSPLLANIRSALRPSSKIHALDLLLHLSAGWLTDETMLDRVLPYVLALFEDVAVVRTAAVRACAQLLMLVETISPANASVFPEYIVPTLRRLAMDVSPNVRAMYAECIVELCHAGDRFLQLAQAMRAAGMFALEGDADGADGPRTAADDDFLDAASEEASYETQLASLRAFFQDQVTTLLTDPSAAVKRSLLANIGPLCSFFGRVATNDVLLSHMITYLNDRSWLLRHAFFEAIVGVARTAGQRSVEEYVLPLMLQALSDPEEFVVLRVLESLACLASEETEDDEGANVALLSRPMSLDVVSAASGFLCHPNYWLRLSAATLVHKVVARLSPTDVWALVYPSIRPLLRADVAAMDELTLIESLRPPLSRPVLSAAVQWAARVNKTTFWKPPADVKQRAGLGNEIAREGLSLVAGRAGRALSRTPIPRSEEDDGYLDKLRALGLGPDDEVKLVAMRDYLWKLARQSNARGSAALAAEEEAWPGALANKNGPAVQPLDGITPLTIFFTAKPSTASGAALADALSVAPSSVRSPAASSFSGNIARRRLAGSRVPSEMGSLSPLAELRRRMDQNVSSHPAMPATPGPLDPGQLQMLSTPSEIERASSPPLSAQGRLGVGKAAPAIAASSANAVGTMSDLAARLRALDAAQESSNRPTPAGSAAQTTIRGGTALGKGQDAPDGPVFSSNYAGDDPYIKAHLEAVFLATFRDRPPSWGPHIGSGAPRRRGARSVSANARVVSSGSSNRRPEGNLIAYFTEHSGPISSLAVSPDHVFFVSGSEDGSVKVWDTARLEKNVTSRSRATYTAQRNGITALLMLEGTHCVASAAADGSVHVLRIDVNAASSLPKYGKLRLVSNFQLSTPGEHALCLLQGTSTSGISTAAAAAEAGPTTLMLGTSRSRITILDLRTMQVLQILRNPEHFGPITCMCADKKNIWLLVGTLGGVMALWDLRFSLLLKSWRVGEDVPRRDAQPGVVRVNRVVLHPSKGKGRVVLIAFERVGAGREPGAASNDVLVEAWDIDKGVRVETFETCDTPTASASKSRASTASAAAAPASDATRRDSIPAEPADEPSDLVHITPLQSAASGPYADGLGGAAQAIERLVRLHEAAATEPSDAALSGPRASAKAVLVGTEGYSSSSGSGVQVSGGWLDAGKLAAEADGAGNGGSQSGPAGYMLCAGEDRCIRFWDLGRAERSVCVGASDERSEFRFQAPSASQRLARHVHRLHASSGSSTTRALARSPLLPQQQAGPAQALMRAHTDAINALAVIESPFRAIVAGDRSGVLRVWE</sequence>
<dbReference type="GO" id="GO:0005770">
    <property type="term" value="C:late endosome"/>
    <property type="evidence" value="ECO:0007669"/>
    <property type="project" value="TreeGrafter"/>
</dbReference>
<evidence type="ECO:0000256" key="4">
    <source>
        <dbReference type="ARBA" id="ARBA00022679"/>
    </source>
</evidence>
<reference evidence="12 13" key="1">
    <citation type="journal article" date="2018" name="Mol. Biol. Evol.">
        <title>Broad Genomic Sampling Reveals a Smut Pathogenic Ancestry of the Fungal Clade Ustilaginomycotina.</title>
        <authorList>
            <person name="Kijpornyongpan T."/>
            <person name="Mondo S.J."/>
            <person name="Barry K."/>
            <person name="Sandor L."/>
            <person name="Lee J."/>
            <person name="Lipzen A."/>
            <person name="Pangilinan J."/>
            <person name="LaButti K."/>
            <person name="Hainaut M."/>
            <person name="Henrissat B."/>
            <person name="Grigoriev I.V."/>
            <person name="Spatafora J.W."/>
            <person name="Aime M.C."/>
        </authorList>
    </citation>
    <scope>NUCLEOTIDE SEQUENCE [LARGE SCALE GENOMIC DNA]</scope>
    <source>
        <strain evidence="12 13">MCA 4186</strain>
    </source>
</reference>
<dbReference type="Gene3D" id="1.25.10.10">
    <property type="entry name" value="Leucine-rich Repeat Variant"/>
    <property type="match status" value="2"/>
</dbReference>
<dbReference type="PROSITE" id="PS50294">
    <property type="entry name" value="WD_REPEATS_REGION"/>
    <property type="match status" value="2"/>
</dbReference>
<evidence type="ECO:0000256" key="5">
    <source>
        <dbReference type="ARBA" id="ARBA00022737"/>
    </source>
</evidence>
<dbReference type="Gene3D" id="1.10.510.10">
    <property type="entry name" value="Transferase(Phosphotransferase) domain 1"/>
    <property type="match status" value="1"/>
</dbReference>
<dbReference type="SUPFAM" id="SSF48371">
    <property type="entry name" value="ARM repeat"/>
    <property type="match status" value="1"/>
</dbReference>
<protein>
    <recommendedName>
        <fullName evidence="1">non-specific serine/threonine protein kinase</fullName>
        <ecNumber evidence="1">2.7.11.1</ecNumber>
    </recommendedName>
</protein>
<evidence type="ECO:0000313" key="13">
    <source>
        <dbReference type="Proteomes" id="UP000245946"/>
    </source>
</evidence>
<dbReference type="Pfam" id="PF00069">
    <property type="entry name" value="Pkinase"/>
    <property type="match status" value="1"/>
</dbReference>
<keyword evidence="3 9" id="KW-0853">WD repeat</keyword>
<feature type="region of interest" description="Disordered" evidence="10">
    <location>
        <begin position="1534"/>
        <end position="1576"/>
    </location>
</feature>
<dbReference type="GO" id="GO:0004674">
    <property type="term" value="F:protein serine/threonine kinase activity"/>
    <property type="evidence" value="ECO:0007669"/>
    <property type="project" value="UniProtKB-KW"/>
</dbReference>
<dbReference type="InterPro" id="IPR036322">
    <property type="entry name" value="WD40_repeat_dom_sf"/>
</dbReference>
<dbReference type="PROSITE" id="PS50082">
    <property type="entry name" value="WD_REPEATS_2"/>
    <property type="match status" value="2"/>
</dbReference>
<feature type="region of interest" description="Disordered" evidence="10">
    <location>
        <begin position="425"/>
        <end position="455"/>
    </location>
</feature>
<keyword evidence="8" id="KW-0067">ATP-binding</keyword>
<dbReference type="EMBL" id="KZ819285">
    <property type="protein sequence ID" value="PWO00614.1"/>
    <property type="molecule type" value="Genomic_DNA"/>
</dbReference>
<dbReference type="SMART" id="SM00320">
    <property type="entry name" value="WD40"/>
    <property type="match status" value="5"/>
</dbReference>
<dbReference type="InterPro" id="IPR000719">
    <property type="entry name" value="Prot_kinase_dom"/>
</dbReference>
<dbReference type="InterPro" id="IPR011989">
    <property type="entry name" value="ARM-like"/>
</dbReference>
<evidence type="ECO:0000313" key="12">
    <source>
        <dbReference type="EMBL" id="PWO00614.1"/>
    </source>
</evidence>
<dbReference type="GO" id="GO:0034271">
    <property type="term" value="C:phosphatidylinositol 3-kinase complex, class III, type I"/>
    <property type="evidence" value="ECO:0007669"/>
    <property type="project" value="TreeGrafter"/>
</dbReference>
<dbReference type="GO" id="GO:0034272">
    <property type="term" value="C:phosphatidylinositol 3-kinase complex, class III, type II"/>
    <property type="evidence" value="ECO:0007669"/>
    <property type="project" value="TreeGrafter"/>
</dbReference>
<gene>
    <name evidence="12" type="ORF">FA09DRAFT_315378</name>
</gene>
<evidence type="ECO:0000256" key="3">
    <source>
        <dbReference type="ARBA" id="ARBA00022574"/>
    </source>
</evidence>
<evidence type="ECO:0000256" key="10">
    <source>
        <dbReference type="SAM" id="MobiDB-lite"/>
    </source>
</evidence>
<dbReference type="InterPro" id="IPR016024">
    <property type="entry name" value="ARM-type_fold"/>
</dbReference>
<organism evidence="12 13">
    <name type="scientific">Tilletiopsis washingtonensis</name>
    <dbReference type="NCBI Taxonomy" id="58919"/>
    <lineage>
        <taxon>Eukaryota</taxon>
        <taxon>Fungi</taxon>
        <taxon>Dikarya</taxon>
        <taxon>Basidiomycota</taxon>
        <taxon>Ustilaginomycotina</taxon>
        <taxon>Exobasidiomycetes</taxon>
        <taxon>Entylomatales</taxon>
        <taxon>Entylomatales incertae sedis</taxon>
        <taxon>Tilletiopsis</taxon>
    </lineage>
</organism>
<feature type="compositionally biased region" description="Low complexity" evidence="10">
    <location>
        <begin position="1536"/>
        <end position="1558"/>
    </location>
</feature>
<dbReference type="GO" id="GO:0071561">
    <property type="term" value="C:nucleus-vacuole junction"/>
    <property type="evidence" value="ECO:0007669"/>
    <property type="project" value="TreeGrafter"/>
</dbReference>
<dbReference type="Pfam" id="PF00400">
    <property type="entry name" value="WD40"/>
    <property type="match status" value="1"/>
</dbReference>
<keyword evidence="6" id="KW-0547">Nucleotide-binding</keyword>
<dbReference type="Proteomes" id="UP000245946">
    <property type="component" value="Unassembled WGS sequence"/>
</dbReference>
<dbReference type="OrthoDB" id="242910at2759"/>
<dbReference type="CDD" id="cd13980">
    <property type="entry name" value="STKc_Vps15"/>
    <property type="match status" value="1"/>
</dbReference>
<feature type="repeat" description="WD" evidence="9">
    <location>
        <begin position="1259"/>
        <end position="1300"/>
    </location>
</feature>
<dbReference type="Pfam" id="PF22956">
    <property type="entry name" value="VPS15-like_hel"/>
    <property type="match status" value="1"/>
</dbReference>
<dbReference type="EC" id="2.7.11.1" evidence="1"/>
<dbReference type="GO" id="GO:0005524">
    <property type="term" value="F:ATP binding"/>
    <property type="evidence" value="ECO:0007669"/>
    <property type="project" value="UniProtKB-KW"/>
</dbReference>
<dbReference type="PROSITE" id="PS00108">
    <property type="entry name" value="PROTEIN_KINASE_ST"/>
    <property type="match status" value="1"/>
</dbReference>
<dbReference type="InterPro" id="IPR011009">
    <property type="entry name" value="Kinase-like_dom_sf"/>
</dbReference>
<evidence type="ECO:0000256" key="1">
    <source>
        <dbReference type="ARBA" id="ARBA00012513"/>
    </source>
</evidence>
<dbReference type="InterPro" id="IPR001680">
    <property type="entry name" value="WD40_rpt"/>
</dbReference>
<dbReference type="GO" id="GO:0045324">
    <property type="term" value="P:late endosome to vacuole transport"/>
    <property type="evidence" value="ECO:0007669"/>
    <property type="project" value="InterPro"/>
</dbReference>
<evidence type="ECO:0000256" key="9">
    <source>
        <dbReference type="PROSITE-ProRule" id="PRU00221"/>
    </source>
</evidence>
<feature type="region of interest" description="Disordered" evidence="10">
    <location>
        <begin position="368"/>
        <end position="397"/>
    </location>
</feature>
<dbReference type="STRING" id="58919.A0A316ZJY8"/>
<dbReference type="InterPro" id="IPR045162">
    <property type="entry name" value="Vps15-like"/>
</dbReference>
<keyword evidence="2" id="KW-0723">Serine/threonine-protein kinase</keyword>
<dbReference type="SUPFAM" id="SSF50978">
    <property type="entry name" value="WD40 repeat-like"/>
    <property type="match status" value="1"/>
</dbReference>
<keyword evidence="5" id="KW-0677">Repeat</keyword>
<evidence type="ECO:0000256" key="8">
    <source>
        <dbReference type="ARBA" id="ARBA00022840"/>
    </source>
</evidence>
<accession>A0A316ZJY8</accession>
<feature type="compositionally biased region" description="Low complexity" evidence="10">
    <location>
        <begin position="1233"/>
        <end position="1247"/>
    </location>
</feature>
<dbReference type="SUPFAM" id="SSF56112">
    <property type="entry name" value="Protein kinase-like (PK-like)"/>
    <property type="match status" value="1"/>
</dbReference>
<feature type="repeat" description="WD" evidence="9">
    <location>
        <begin position="1757"/>
        <end position="1790"/>
    </location>
</feature>
<dbReference type="GeneID" id="37268343"/>
<dbReference type="GO" id="GO:0016236">
    <property type="term" value="P:macroautophagy"/>
    <property type="evidence" value="ECO:0007669"/>
    <property type="project" value="InterPro"/>
</dbReference>
<feature type="compositionally biased region" description="Polar residues" evidence="10">
    <location>
        <begin position="1153"/>
        <end position="1171"/>
    </location>
</feature>